<accession>A0A4Y7PEJ9</accession>
<dbReference type="VEuPathDB" id="FungiDB:BD410DRAFT_734922"/>
<dbReference type="Proteomes" id="UP000294933">
    <property type="component" value="Unassembled WGS sequence"/>
</dbReference>
<sequence>MGRASGALRQEYRSLELLDEISRLRYEGQLPAHIEGDRRNTLIKKFQDWKGQNYVPKNVHPAIQWSSKSPFELFETDKDNTSEFQSLNKCNSNPRPTKKIKLTKGSEPILQEKTTQSKKRKSDEVNERLMLDQFGFTWDSQNYSCSYDALFTILFNIWSETP</sequence>
<feature type="compositionally biased region" description="Polar residues" evidence="1">
    <location>
        <begin position="84"/>
        <end position="95"/>
    </location>
</feature>
<reference evidence="2 3" key="1">
    <citation type="submission" date="2018-06" db="EMBL/GenBank/DDBJ databases">
        <title>A transcriptomic atlas of mushroom development highlights an independent origin of complex multicellularity.</title>
        <authorList>
            <consortium name="DOE Joint Genome Institute"/>
            <person name="Krizsan K."/>
            <person name="Almasi E."/>
            <person name="Merenyi Z."/>
            <person name="Sahu N."/>
            <person name="Viragh M."/>
            <person name="Koszo T."/>
            <person name="Mondo S."/>
            <person name="Kiss B."/>
            <person name="Balint B."/>
            <person name="Kues U."/>
            <person name="Barry K."/>
            <person name="Hegedus J.C."/>
            <person name="Henrissat B."/>
            <person name="Johnson J."/>
            <person name="Lipzen A."/>
            <person name="Ohm R."/>
            <person name="Nagy I."/>
            <person name="Pangilinan J."/>
            <person name="Yan J."/>
            <person name="Xiong Y."/>
            <person name="Grigoriev I.V."/>
            <person name="Hibbett D.S."/>
            <person name="Nagy L.G."/>
        </authorList>
    </citation>
    <scope>NUCLEOTIDE SEQUENCE [LARGE SCALE GENOMIC DNA]</scope>
    <source>
        <strain evidence="2 3">SZMC22713</strain>
    </source>
</reference>
<keyword evidence="3" id="KW-1185">Reference proteome</keyword>
<evidence type="ECO:0000313" key="3">
    <source>
        <dbReference type="Proteomes" id="UP000294933"/>
    </source>
</evidence>
<feature type="non-terminal residue" evidence="2">
    <location>
        <position position="162"/>
    </location>
</feature>
<dbReference type="AlphaFoldDB" id="A0A4Y7PEJ9"/>
<proteinExistence type="predicted"/>
<dbReference type="EMBL" id="ML170469">
    <property type="protein sequence ID" value="TDL13767.1"/>
    <property type="molecule type" value="Genomic_DNA"/>
</dbReference>
<feature type="region of interest" description="Disordered" evidence="1">
    <location>
        <begin position="84"/>
        <end position="124"/>
    </location>
</feature>
<gene>
    <name evidence="2" type="ORF">BD410DRAFT_734922</name>
</gene>
<evidence type="ECO:0000313" key="2">
    <source>
        <dbReference type="EMBL" id="TDL13767.1"/>
    </source>
</evidence>
<dbReference type="OrthoDB" id="3247165at2759"/>
<evidence type="ECO:0000256" key="1">
    <source>
        <dbReference type="SAM" id="MobiDB-lite"/>
    </source>
</evidence>
<organism evidence="2 3">
    <name type="scientific">Rickenella mellea</name>
    <dbReference type="NCBI Taxonomy" id="50990"/>
    <lineage>
        <taxon>Eukaryota</taxon>
        <taxon>Fungi</taxon>
        <taxon>Dikarya</taxon>
        <taxon>Basidiomycota</taxon>
        <taxon>Agaricomycotina</taxon>
        <taxon>Agaricomycetes</taxon>
        <taxon>Hymenochaetales</taxon>
        <taxon>Rickenellaceae</taxon>
        <taxon>Rickenella</taxon>
    </lineage>
</organism>
<protein>
    <submittedName>
        <fullName evidence="2">Uncharacterized protein</fullName>
    </submittedName>
</protein>
<dbReference type="STRING" id="50990.A0A4Y7PEJ9"/>
<name>A0A4Y7PEJ9_9AGAM</name>